<proteinExistence type="evidence at transcript level"/>
<dbReference type="PROSITE" id="PS51787">
    <property type="entry name" value="LON_N"/>
    <property type="match status" value="1"/>
</dbReference>
<reference evidence="15" key="1">
    <citation type="journal article" date="2019" name="Int. J. Syst. Evol. Microbiol.">
        <title>The Global Catalogue of Microorganisms (GCM) 10K type strain sequencing project: providing services to taxonomists for standard genome sequencing and annotation.</title>
        <authorList>
            <consortium name="The Broad Institute Genomics Platform"/>
            <consortium name="The Broad Institute Genome Sequencing Center for Infectious Disease"/>
            <person name="Wu L."/>
            <person name="Ma J."/>
        </authorList>
    </citation>
    <scope>NUCLEOTIDE SEQUENCE [LARGE SCALE GENOMIC DNA]</scope>
    <source>
        <strain evidence="15">JCM 18424</strain>
    </source>
</reference>
<feature type="active site" evidence="9 11">
    <location>
        <position position="742"/>
    </location>
</feature>
<sequence length="824" mass="92078">MSHSQEIHQRPIIAIRDLVVFPTLTVPLLIGRPLSMGALQAAEDFNNEVLLVTHISMDSEIVDMESVYGTGVVGRIIQKVQIEDGTYKVLVETTERIKLHAINKVVADDSEEDLDYCIADYSLEPIEEDLSENLSKVYGNVIRNLFNNISTLTKIPEDLLKNIKHEDDLMQLAIKVINYLPVSIAKKQEVLEEPALGQLVKNLVSQLTYEVDVLETQNRIQASVQKQMSKNQREYYLNEQIKAIRTELDDLNDSGLSELDQLEEKILKAKMPKEAEEKALTELKRLKSMPAMSSEGTVARTYIDWLLKMPWNKRSRLKYDIVKAEDRLDQDHSGLEKVKERILEYLAVTNHTKSVKGNILCLIGPPGVGKTTLARSIADATGRELVRMSLGGVHDESEIRGHRRTYIGALPGKIVQMLAKAKTKNPLMLLDEIDKMGSDYKGDPAHAMLEVLDPEQNSTFNDHYLDVDVDLSEVMFIATANSFNIPGPLRDRMEIIELSSYTELEKLDIAKNYLLPKQLKEHKLKEDAIKISDSLMLDIIRLYTKEAGVRSLDRELAKVCRKVIKEIMKKSDGKKGKAAVKVNDHKPVTLTKKMLESYLGMPRFRFGVKEKDDQVGYVNGLAWTQLGGELLGIEVEVMPGKGNLITTGSLGDVMKESMRTAMSLIRSRAQSYGLAHDFADKLDIHVHAPEGAVPKDGPSAGGAITVAILSALLNQAIRSDIGMTGEVTLRGNILAIGGLKEKLLAAARAGLKTVLIPEENIKDLEDIPAEVKKQLTIIPVSHFDEVIQHSFVQGIEKDDYFQRYNALEDFSVPMSNVKGSEKRC</sequence>
<evidence type="ECO:0000256" key="10">
    <source>
        <dbReference type="PIRNR" id="PIRNR001174"/>
    </source>
</evidence>
<dbReference type="SUPFAM" id="SSF88697">
    <property type="entry name" value="PUA domain-like"/>
    <property type="match status" value="1"/>
</dbReference>
<keyword evidence="5 9" id="KW-0378">Hydrolase</keyword>
<dbReference type="InterPro" id="IPR027065">
    <property type="entry name" value="Lon_Prtase"/>
</dbReference>
<gene>
    <name evidence="9 14" type="primary">lon</name>
    <name evidence="14" type="ORF">GCM10023338_02500</name>
</gene>
<dbReference type="InterPro" id="IPR003111">
    <property type="entry name" value="Lon_prtase_N"/>
</dbReference>
<comment type="function">
    <text evidence="9">ATP-dependent serine protease that mediates the selective degradation of mutant and abnormal proteins as well as certain short-lived regulatory proteins. Required for cellular homeostasis and for survival from DNA damage and developmental changes induced by stress. Degrades polypeptides processively to yield small peptide fragments that are 5 to 10 amino acids long. Binds to DNA in a double-stranded, site-specific manner.</text>
</comment>
<evidence type="ECO:0000259" key="13">
    <source>
        <dbReference type="PROSITE" id="PS51787"/>
    </source>
</evidence>
<comment type="induction">
    <text evidence="9">By heat shock.</text>
</comment>
<dbReference type="EMBL" id="BAABKE010000001">
    <property type="protein sequence ID" value="GAA5094357.1"/>
    <property type="molecule type" value="Genomic_DNA"/>
</dbReference>
<comment type="subunit">
    <text evidence="9 10">Homohexamer. Organized in a ring with a central cavity.</text>
</comment>
<comment type="caution">
    <text evidence="14">The sequence shown here is derived from an EMBL/GenBank/DDBJ whole genome shotgun (WGS) entry which is preliminary data.</text>
</comment>
<keyword evidence="4 9" id="KW-0547">Nucleotide-binding</keyword>
<protein>
    <recommendedName>
        <fullName evidence="9 10">Lon protease</fullName>
        <ecNumber evidence="9 10">3.4.21.53</ecNumber>
    </recommendedName>
    <alternativeName>
        <fullName evidence="9">ATP-dependent protease La</fullName>
    </alternativeName>
</protein>
<accession>A0ABP9MFN1</accession>
<dbReference type="Pfam" id="PF05362">
    <property type="entry name" value="Lon_C"/>
    <property type="match status" value="1"/>
</dbReference>
<comment type="similarity">
    <text evidence="9 10 11">Belongs to the peptidase S16 family.</text>
</comment>
<dbReference type="PRINTS" id="PR00830">
    <property type="entry name" value="ENDOLAPTASE"/>
</dbReference>
<dbReference type="EC" id="3.4.21.53" evidence="9 10"/>
<dbReference type="RefSeq" id="WP_077926720.1">
    <property type="nucleotide sequence ID" value="NZ_BAABKE010000001.1"/>
</dbReference>
<evidence type="ECO:0000256" key="11">
    <source>
        <dbReference type="PROSITE-ProRule" id="PRU01122"/>
    </source>
</evidence>
<dbReference type="InterPro" id="IPR008269">
    <property type="entry name" value="Lon_proteolytic"/>
</dbReference>
<evidence type="ECO:0000256" key="7">
    <source>
        <dbReference type="ARBA" id="ARBA00022840"/>
    </source>
</evidence>
<evidence type="ECO:0000256" key="9">
    <source>
        <dbReference type="HAMAP-Rule" id="MF_01973"/>
    </source>
</evidence>
<dbReference type="InterPro" id="IPR027417">
    <property type="entry name" value="P-loop_NTPase"/>
</dbReference>
<organism evidence="14 15">
    <name type="scientific">Wohlfahrtiimonas larvae</name>
    <dbReference type="NCBI Taxonomy" id="1157986"/>
    <lineage>
        <taxon>Bacteria</taxon>
        <taxon>Pseudomonadati</taxon>
        <taxon>Pseudomonadota</taxon>
        <taxon>Gammaproteobacteria</taxon>
        <taxon>Cardiobacteriales</taxon>
        <taxon>Ignatzschineriaceae</taxon>
        <taxon>Wohlfahrtiimonas</taxon>
    </lineage>
</organism>
<dbReference type="Gene3D" id="3.30.230.10">
    <property type="match status" value="1"/>
</dbReference>
<dbReference type="InterPro" id="IPR027543">
    <property type="entry name" value="Lon_bac"/>
</dbReference>
<dbReference type="Gene3D" id="1.10.8.60">
    <property type="match status" value="1"/>
</dbReference>
<dbReference type="PANTHER" id="PTHR10046">
    <property type="entry name" value="ATP DEPENDENT LON PROTEASE FAMILY MEMBER"/>
    <property type="match status" value="1"/>
</dbReference>
<dbReference type="InterPro" id="IPR054594">
    <property type="entry name" value="Lon_lid"/>
</dbReference>
<evidence type="ECO:0000256" key="2">
    <source>
        <dbReference type="ARBA" id="ARBA00022490"/>
    </source>
</evidence>
<keyword evidence="3 9" id="KW-0645">Protease</keyword>
<dbReference type="SUPFAM" id="SSF52540">
    <property type="entry name" value="P-loop containing nucleoside triphosphate hydrolases"/>
    <property type="match status" value="1"/>
</dbReference>
<dbReference type="InterPro" id="IPR004815">
    <property type="entry name" value="Lon_bac/euk-typ"/>
</dbReference>
<feature type="domain" description="Lon N-terminal" evidence="13">
    <location>
        <begin position="10"/>
        <end position="211"/>
    </location>
</feature>
<dbReference type="Proteomes" id="UP001500631">
    <property type="component" value="Unassembled WGS sequence"/>
</dbReference>
<dbReference type="CDD" id="cd19500">
    <property type="entry name" value="RecA-like_Lon"/>
    <property type="match status" value="1"/>
</dbReference>
<comment type="catalytic activity">
    <reaction evidence="9 10 11">
        <text>Hydrolysis of proteins in presence of ATP.</text>
        <dbReference type="EC" id="3.4.21.53"/>
    </reaction>
</comment>
<dbReference type="InterPro" id="IPR003593">
    <property type="entry name" value="AAA+_ATPase"/>
</dbReference>
<dbReference type="SMART" id="SM00382">
    <property type="entry name" value="AAA"/>
    <property type="match status" value="1"/>
</dbReference>
<evidence type="ECO:0000256" key="4">
    <source>
        <dbReference type="ARBA" id="ARBA00022741"/>
    </source>
</evidence>
<feature type="binding site" evidence="9">
    <location>
        <begin position="364"/>
        <end position="371"/>
    </location>
    <ligand>
        <name>ATP</name>
        <dbReference type="ChEBI" id="CHEBI:30616"/>
    </ligand>
</feature>
<evidence type="ECO:0000259" key="12">
    <source>
        <dbReference type="PROSITE" id="PS51786"/>
    </source>
</evidence>
<evidence type="ECO:0000313" key="14">
    <source>
        <dbReference type="EMBL" id="GAA5094357.1"/>
    </source>
</evidence>
<keyword evidence="8 9" id="KW-0346">Stress response</keyword>
<dbReference type="Pfam" id="PF22667">
    <property type="entry name" value="Lon_lid"/>
    <property type="match status" value="1"/>
</dbReference>
<dbReference type="NCBIfam" id="TIGR00763">
    <property type="entry name" value="lon"/>
    <property type="match status" value="1"/>
</dbReference>
<evidence type="ECO:0000256" key="5">
    <source>
        <dbReference type="ARBA" id="ARBA00022801"/>
    </source>
</evidence>
<keyword evidence="6 9" id="KW-0720">Serine protease</keyword>
<dbReference type="InterPro" id="IPR015947">
    <property type="entry name" value="PUA-like_sf"/>
</dbReference>
<dbReference type="Pfam" id="PF02190">
    <property type="entry name" value="LON_substr_bdg"/>
    <property type="match status" value="1"/>
</dbReference>
<evidence type="ECO:0000256" key="1">
    <source>
        <dbReference type="ARBA" id="ARBA00004496"/>
    </source>
</evidence>
<dbReference type="InterPro" id="IPR046336">
    <property type="entry name" value="Lon_prtase_N_sf"/>
</dbReference>
<keyword evidence="7 9" id="KW-0067">ATP-binding</keyword>
<dbReference type="Gene3D" id="1.20.5.5270">
    <property type="match status" value="1"/>
</dbReference>
<comment type="subcellular location">
    <subcellularLocation>
        <location evidence="1 9 10">Cytoplasm</location>
    </subcellularLocation>
</comment>
<dbReference type="HAMAP" id="MF_01973">
    <property type="entry name" value="lon_bact"/>
    <property type="match status" value="1"/>
</dbReference>
<keyword evidence="2 9" id="KW-0963">Cytoplasm</keyword>
<dbReference type="SUPFAM" id="SSF54211">
    <property type="entry name" value="Ribosomal protein S5 domain 2-like"/>
    <property type="match status" value="1"/>
</dbReference>
<dbReference type="InterPro" id="IPR003959">
    <property type="entry name" value="ATPase_AAA_core"/>
</dbReference>
<dbReference type="InterPro" id="IPR014721">
    <property type="entry name" value="Ribsml_uS5_D2-typ_fold_subgr"/>
</dbReference>
<evidence type="ECO:0000313" key="15">
    <source>
        <dbReference type="Proteomes" id="UP001500631"/>
    </source>
</evidence>
<feature type="active site" evidence="9 11">
    <location>
        <position position="699"/>
    </location>
</feature>
<dbReference type="PIRSF" id="PIRSF001174">
    <property type="entry name" value="Lon_proteas"/>
    <property type="match status" value="1"/>
</dbReference>
<dbReference type="Pfam" id="PF00004">
    <property type="entry name" value="AAA"/>
    <property type="match status" value="1"/>
</dbReference>
<dbReference type="Gene3D" id="2.30.130.40">
    <property type="entry name" value="LON domain-like"/>
    <property type="match status" value="1"/>
</dbReference>
<evidence type="ECO:0000256" key="6">
    <source>
        <dbReference type="ARBA" id="ARBA00022825"/>
    </source>
</evidence>
<evidence type="ECO:0000256" key="3">
    <source>
        <dbReference type="ARBA" id="ARBA00022670"/>
    </source>
</evidence>
<feature type="domain" description="Lon proteolytic" evidence="12">
    <location>
        <begin position="612"/>
        <end position="793"/>
    </location>
</feature>
<keyword evidence="15" id="KW-1185">Reference proteome</keyword>
<evidence type="ECO:0000256" key="8">
    <source>
        <dbReference type="ARBA" id="ARBA00023016"/>
    </source>
</evidence>
<dbReference type="Gene3D" id="1.20.58.1480">
    <property type="match status" value="1"/>
</dbReference>
<dbReference type="PROSITE" id="PS51786">
    <property type="entry name" value="LON_PROTEOLYTIC"/>
    <property type="match status" value="1"/>
</dbReference>
<dbReference type="SMART" id="SM00464">
    <property type="entry name" value="LON"/>
    <property type="match status" value="1"/>
</dbReference>
<name>A0ABP9MFN1_9GAMM</name>
<dbReference type="InterPro" id="IPR020568">
    <property type="entry name" value="Ribosomal_Su5_D2-typ_SF"/>
</dbReference>
<dbReference type="Gene3D" id="3.40.50.300">
    <property type="entry name" value="P-loop containing nucleotide triphosphate hydrolases"/>
    <property type="match status" value="1"/>
</dbReference>